<dbReference type="Gene3D" id="3.40.1180.10">
    <property type="entry name" value="Decaprenyl diphosphate synthase-like"/>
    <property type="match status" value="1"/>
</dbReference>
<evidence type="ECO:0000256" key="1">
    <source>
        <dbReference type="ARBA" id="ARBA00022679"/>
    </source>
</evidence>
<evidence type="ECO:0000256" key="3">
    <source>
        <dbReference type="ARBA" id="ARBA00022842"/>
    </source>
</evidence>
<dbReference type="GO" id="GO:0005829">
    <property type="term" value="C:cytosol"/>
    <property type="evidence" value="ECO:0007669"/>
    <property type="project" value="TreeGrafter"/>
</dbReference>
<comment type="caution">
    <text evidence="6">The sequence shown here is derived from an EMBL/GenBank/DDBJ whole genome shotgun (WGS) entry which is preliminary data.</text>
</comment>
<feature type="active site" evidence="4">
    <location>
        <position position="225"/>
    </location>
</feature>
<evidence type="ECO:0000313" key="6">
    <source>
        <dbReference type="EMBL" id="GDY58614.1"/>
    </source>
</evidence>
<dbReference type="PANTHER" id="PTHR10291:SF0">
    <property type="entry name" value="DEHYDRODOLICHYL DIPHOSPHATE SYNTHASE 2"/>
    <property type="match status" value="1"/>
</dbReference>
<feature type="binding site" evidence="4">
    <location>
        <begin position="398"/>
        <end position="400"/>
    </location>
    <ligand>
        <name>substrate</name>
    </ligand>
</feature>
<protein>
    <recommendedName>
        <fullName evidence="4">Isoprenyl transferase</fullName>
        <ecNumber evidence="4">2.5.1.-</ecNumber>
    </recommendedName>
</protein>
<feature type="binding site" evidence="4">
    <location>
        <begin position="226"/>
        <end position="229"/>
    </location>
    <ligand>
        <name>substrate</name>
    </ligand>
</feature>
<dbReference type="InterPro" id="IPR029063">
    <property type="entry name" value="SAM-dependent_MTases_sf"/>
</dbReference>
<feature type="binding site" evidence="4">
    <location>
        <position position="276"/>
    </location>
    <ligand>
        <name>substrate</name>
    </ligand>
</feature>
<dbReference type="Pfam" id="PF01255">
    <property type="entry name" value="Prenyltransf"/>
    <property type="match status" value="1"/>
</dbReference>
<dbReference type="InterPro" id="IPR036424">
    <property type="entry name" value="UPP_synth-like_sf"/>
</dbReference>
<dbReference type="InterPro" id="IPR001441">
    <property type="entry name" value="UPP_synth-like"/>
</dbReference>
<accession>A0A4D4LE51</accession>
<keyword evidence="1 4" id="KW-0808">Transferase</keyword>
<dbReference type="NCBIfam" id="TIGR00055">
    <property type="entry name" value="uppS"/>
    <property type="match status" value="1"/>
</dbReference>
<comment type="cofactor">
    <cofactor evidence="4">
        <name>Mg(2+)</name>
        <dbReference type="ChEBI" id="CHEBI:18420"/>
    </cofactor>
    <text evidence="4">Binds 2 magnesium ions per subunit.</text>
</comment>
<evidence type="ECO:0000313" key="7">
    <source>
        <dbReference type="Proteomes" id="UP000301309"/>
    </source>
</evidence>
<feature type="region of interest" description="Disordered" evidence="5">
    <location>
        <begin position="117"/>
        <end position="218"/>
    </location>
</feature>
<evidence type="ECO:0000256" key="4">
    <source>
        <dbReference type="HAMAP-Rule" id="MF_01139"/>
    </source>
</evidence>
<dbReference type="Pfam" id="PF04672">
    <property type="entry name" value="Methyltransf_19"/>
    <property type="match status" value="1"/>
</dbReference>
<dbReference type="GO" id="GO:0016094">
    <property type="term" value="P:polyprenol biosynthetic process"/>
    <property type="evidence" value="ECO:0007669"/>
    <property type="project" value="TreeGrafter"/>
</dbReference>
<dbReference type="AlphaFoldDB" id="A0A4D4LE51"/>
<dbReference type="GO" id="GO:0008834">
    <property type="term" value="F:ditrans,polycis-undecaprenyl-diphosphate synthase [(2E,6E)-farnesyl-diphosphate specific] activity"/>
    <property type="evidence" value="ECO:0007669"/>
    <property type="project" value="TreeGrafter"/>
</dbReference>
<comment type="similarity">
    <text evidence="4">Belongs to the UPP synthase family.</text>
</comment>
<dbReference type="PANTHER" id="PTHR10291">
    <property type="entry name" value="DEHYDRODOLICHYL DIPHOSPHATE SYNTHASE FAMILY MEMBER"/>
    <property type="match status" value="1"/>
</dbReference>
<evidence type="ECO:0000256" key="5">
    <source>
        <dbReference type="SAM" id="MobiDB-lite"/>
    </source>
</evidence>
<keyword evidence="2 4" id="KW-0479">Metal-binding</keyword>
<dbReference type="InterPro" id="IPR018520">
    <property type="entry name" value="UPP_synth-like_CS"/>
</dbReference>
<proteinExistence type="inferred from homology"/>
<dbReference type="CDD" id="cd00475">
    <property type="entry name" value="Cis_IPPS"/>
    <property type="match status" value="1"/>
</dbReference>
<sequence>MTDYIDADLHEPERILEAASKTLDFDRPIALMLMGILGHIQDYDEAVSIVRRLQAALPSGSYFVHYDSTDTDQALKQAQQGYDDTGAVPYVLRSVEQISRFYEGLELIEPGIVSCPLWRPAPPRRTSRPPMSTGGWRASRDGGDDDQTNGSATGEVTPAPVASSDTAPGSEAEGRAGVRGRGLESALRQTAAAGVGRRCPRRRTAAPRPQDEAPGRPRHLAIIMDGNGRWAALRGLSRTRGHQAGVLALPRVVDTALEEGIEHLSLFFFSTENWNRPRGEVAALMRLTAQLADVFRGYGERGVRLRWLGSEARLPRATLAALRRAEDDTRDNRAMTLAFCFNHGGREEIARAATSLARASADGALDPGAIDEALFTRHLPHADLPDIDMLVRTSGEQRISNFMLWRAAYAELFFVDTLWPDFTGEELRALLAAFASRKRRFGAGV</sequence>
<dbReference type="PROSITE" id="PS01066">
    <property type="entry name" value="UPP_SYNTHASE"/>
    <property type="match status" value="1"/>
</dbReference>
<dbReference type="InterPro" id="IPR006764">
    <property type="entry name" value="SAM_dep_MeTrfase_SAV2177_type"/>
</dbReference>
<dbReference type="HAMAP" id="MF_01139">
    <property type="entry name" value="ISPT"/>
    <property type="match status" value="1"/>
</dbReference>
<dbReference type="Proteomes" id="UP000301309">
    <property type="component" value="Unassembled WGS sequence"/>
</dbReference>
<feature type="binding site" evidence="4">
    <location>
        <position position="230"/>
    </location>
    <ligand>
        <name>substrate</name>
    </ligand>
</feature>
<dbReference type="SUPFAM" id="SSF64005">
    <property type="entry name" value="Undecaprenyl diphosphate synthase"/>
    <property type="match status" value="1"/>
</dbReference>
<feature type="binding site" evidence="4">
    <location>
        <position position="242"/>
    </location>
    <ligand>
        <name>substrate</name>
    </ligand>
</feature>
<feature type="binding site" evidence="4">
    <location>
        <position position="238"/>
    </location>
    <ligand>
        <name>substrate</name>
    </ligand>
</feature>
<dbReference type="EMBL" id="BJHW01000002">
    <property type="protein sequence ID" value="GDY58614.1"/>
    <property type="molecule type" value="Genomic_DNA"/>
</dbReference>
<comment type="subunit">
    <text evidence="4">Homodimer.</text>
</comment>
<organism evidence="6 7">
    <name type="scientific">Streptomyces violaceusniger</name>
    <dbReference type="NCBI Taxonomy" id="68280"/>
    <lineage>
        <taxon>Bacteria</taxon>
        <taxon>Bacillati</taxon>
        <taxon>Actinomycetota</taxon>
        <taxon>Actinomycetes</taxon>
        <taxon>Kitasatosporales</taxon>
        <taxon>Streptomycetaceae</taxon>
        <taxon>Streptomyces</taxon>
        <taxon>Streptomyces violaceusniger group</taxon>
    </lineage>
</organism>
<reference evidence="6 7" key="1">
    <citation type="journal article" date="2020" name="Int. J. Syst. Evol. Microbiol.">
        <title>Reclassification of Streptomyces castelarensis and Streptomyces sporoclivatus as later heterotypic synonyms of Streptomyces antimycoticus.</title>
        <authorList>
            <person name="Komaki H."/>
            <person name="Tamura T."/>
        </authorList>
    </citation>
    <scope>NUCLEOTIDE SEQUENCE [LARGE SCALE GENOMIC DNA]</scope>
    <source>
        <strain evidence="6 7">NBRC 13459</strain>
    </source>
</reference>
<feature type="active site" description="Proton acceptor" evidence="4">
    <location>
        <position position="273"/>
    </location>
</feature>
<dbReference type="SUPFAM" id="SSF53335">
    <property type="entry name" value="S-adenosyl-L-methionine-dependent methyltransferases"/>
    <property type="match status" value="1"/>
</dbReference>
<name>A0A4D4LE51_STRVO</name>
<feature type="binding site" evidence="4">
    <location>
        <position position="411"/>
    </location>
    <ligand>
        <name>Mg(2+)</name>
        <dbReference type="ChEBI" id="CHEBI:18420"/>
    </ligand>
</feature>
<keyword evidence="7" id="KW-1185">Reference proteome</keyword>
<dbReference type="GO" id="GO:0000287">
    <property type="term" value="F:magnesium ion binding"/>
    <property type="evidence" value="ECO:0007669"/>
    <property type="project" value="UniProtKB-UniRule"/>
</dbReference>
<keyword evidence="3 4" id="KW-0460">Magnesium</keyword>
<gene>
    <name evidence="6" type="ORF">SVIO_092370</name>
</gene>
<comment type="function">
    <text evidence="4">Catalyzes the condensation of isopentenyl diphosphate (IPP) with allylic pyrophosphates generating different type of terpenoids.</text>
</comment>
<feature type="binding site" evidence="4">
    <location>
        <position position="392"/>
    </location>
    <ligand>
        <name>substrate</name>
    </ligand>
</feature>
<feature type="binding site" evidence="4">
    <location>
        <begin position="270"/>
        <end position="272"/>
    </location>
    <ligand>
        <name>substrate</name>
    </ligand>
</feature>
<evidence type="ECO:0000256" key="2">
    <source>
        <dbReference type="ARBA" id="ARBA00022723"/>
    </source>
</evidence>
<dbReference type="EC" id="2.5.1.-" evidence="4"/>
<feature type="binding site" evidence="4">
    <location>
        <position position="274"/>
    </location>
    <ligand>
        <name>substrate</name>
    </ligand>
</feature>
<feature type="binding site" evidence="4">
    <location>
        <position position="225"/>
    </location>
    <ligand>
        <name>Mg(2+)</name>
        <dbReference type="ChEBI" id="CHEBI:18420"/>
    </ligand>
</feature>
<dbReference type="Gene3D" id="3.40.50.150">
    <property type="entry name" value="Vaccinia Virus protein VP39"/>
    <property type="match status" value="1"/>
</dbReference>